<feature type="compositionally biased region" description="Low complexity" evidence="7">
    <location>
        <begin position="258"/>
        <end position="290"/>
    </location>
</feature>
<evidence type="ECO:0000256" key="4">
    <source>
        <dbReference type="ARBA" id="ARBA00022980"/>
    </source>
</evidence>
<dbReference type="Gene3D" id="3.10.290.10">
    <property type="entry name" value="RNA-binding S4 domain"/>
    <property type="match status" value="1"/>
</dbReference>
<keyword evidence="10" id="KW-1185">Reference proteome</keyword>
<sequence>MPIRSVAKRNPFNKTRALPRMSWSPENLYNVWLRTSEDSPIARETEFHSTQRTLFQQRWLAKRLTKGYHGDHILEKKFKRWFLPDSLPTIRHNAGSEKKAAKVDVAKWVEGKARAGGRTDAERRAAALAKDALAPVGTLMYGEVERRLDVVIFRACLAQSVWQARSYVTHGHVKLNGKTVTNANTLLEPGDLFSIRPSVVPFIQRPAAVVAEQVAEAEEGAEGVEAAEAEGAEESAEVAEATEAAVAEREGEIEDIPASDAEAAEASASADAEADTAPTSTPKPKSTLPPNVTEDVVGGTYFRLPDYAQASIFVPAYILPSYLTCSGVYVRHPTARPAYSEIPSPYDAQGPLMSMSWEWYSRVAPKMTPARRQRLMDPQRSQDRK</sequence>
<evidence type="ECO:0000259" key="8">
    <source>
        <dbReference type="SMART" id="SM00363"/>
    </source>
</evidence>
<dbReference type="Proteomes" id="UP001565368">
    <property type="component" value="Unassembled WGS sequence"/>
</dbReference>
<dbReference type="PROSITE" id="PS50889">
    <property type="entry name" value="S4"/>
    <property type="match status" value="1"/>
</dbReference>
<dbReference type="CDD" id="cd00165">
    <property type="entry name" value="S4"/>
    <property type="match status" value="1"/>
</dbReference>
<dbReference type="SMART" id="SM00363">
    <property type="entry name" value="S4"/>
    <property type="match status" value="1"/>
</dbReference>
<keyword evidence="2" id="KW-0699">rRNA-binding</keyword>
<keyword evidence="4" id="KW-0689">Ribosomal protein</keyword>
<evidence type="ECO:0000313" key="10">
    <source>
        <dbReference type="Proteomes" id="UP001565368"/>
    </source>
</evidence>
<comment type="caution">
    <text evidence="9">The sequence shown here is derived from an EMBL/GenBank/DDBJ whole genome shotgun (WGS) entry which is preliminary data.</text>
</comment>
<dbReference type="Pfam" id="PF01479">
    <property type="entry name" value="S4"/>
    <property type="match status" value="1"/>
</dbReference>
<keyword evidence="5" id="KW-0687">Ribonucleoprotein</keyword>
<dbReference type="GeneID" id="95983023"/>
<evidence type="ECO:0000256" key="1">
    <source>
        <dbReference type="ARBA" id="ARBA00007465"/>
    </source>
</evidence>
<comment type="similarity">
    <text evidence="1">Belongs to the universal ribosomal protein uS4 family.</text>
</comment>
<organism evidence="9 10">
    <name type="scientific">Vanrija albida</name>
    <dbReference type="NCBI Taxonomy" id="181172"/>
    <lineage>
        <taxon>Eukaryota</taxon>
        <taxon>Fungi</taxon>
        <taxon>Dikarya</taxon>
        <taxon>Basidiomycota</taxon>
        <taxon>Agaricomycotina</taxon>
        <taxon>Tremellomycetes</taxon>
        <taxon>Trichosporonales</taxon>
        <taxon>Trichosporonaceae</taxon>
        <taxon>Vanrija</taxon>
    </lineage>
</organism>
<name>A0ABR3Q9K7_9TREE</name>
<evidence type="ECO:0000313" key="9">
    <source>
        <dbReference type="EMBL" id="KAL1411033.1"/>
    </source>
</evidence>
<dbReference type="RefSeq" id="XP_069210977.1">
    <property type="nucleotide sequence ID" value="XM_069350591.1"/>
</dbReference>
<dbReference type="PANTHER" id="PTHR11831:SF4">
    <property type="entry name" value="SMALL RIBOSOMAL SUBUNIT PROTEIN US4M"/>
    <property type="match status" value="1"/>
</dbReference>
<keyword evidence="3 6" id="KW-0694">RNA-binding</keyword>
<dbReference type="InterPro" id="IPR036986">
    <property type="entry name" value="S4_RNA-bd_sf"/>
</dbReference>
<proteinExistence type="inferred from homology"/>
<evidence type="ECO:0000256" key="7">
    <source>
        <dbReference type="SAM" id="MobiDB-lite"/>
    </source>
</evidence>
<feature type="domain" description="RNA-binding S4" evidence="8">
    <location>
        <begin position="146"/>
        <end position="208"/>
    </location>
</feature>
<gene>
    <name evidence="9" type="ORF">Q8F55_001980</name>
</gene>
<evidence type="ECO:0000256" key="6">
    <source>
        <dbReference type="PROSITE-ProRule" id="PRU00182"/>
    </source>
</evidence>
<evidence type="ECO:0000256" key="5">
    <source>
        <dbReference type="ARBA" id="ARBA00023274"/>
    </source>
</evidence>
<protein>
    <recommendedName>
        <fullName evidence="8">RNA-binding S4 domain-containing protein</fullName>
    </recommendedName>
</protein>
<dbReference type="PANTHER" id="PTHR11831">
    <property type="entry name" value="30S 40S RIBOSOMAL PROTEIN"/>
    <property type="match status" value="1"/>
</dbReference>
<dbReference type="InterPro" id="IPR002942">
    <property type="entry name" value="S4_RNA-bd"/>
</dbReference>
<reference evidence="9 10" key="1">
    <citation type="submission" date="2023-08" db="EMBL/GenBank/DDBJ databases">
        <title>Annotated Genome Sequence of Vanrija albida AlHP1.</title>
        <authorList>
            <person name="Herzog R."/>
        </authorList>
    </citation>
    <scope>NUCLEOTIDE SEQUENCE [LARGE SCALE GENOMIC DNA]</scope>
    <source>
        <strain evidence="9 10">AlHP1</strain>
    </source>
</reference>
<evidence type="ECO:0000256" key="3">
    <source>
        <dbReference type="ARBA" id="ARBA00022884"/>
    </source>
</evidence>
<dbReference type="EMBL" id="JBBXJM010000002">
    <property type="protein sequence ID" value="KAL1411033.1"/>
    <property type="molecule type" value="Genomic_DNA"/>
</dbReference>
<dbReference type="SUPFAM" id="SSF55174">
    <property type="entry name" value="Alpha-L RNA-binding motif"/>
    <property type="match status" value="1"/>
</dbReference>
<feature type="region of interest" description="Disordered" evidence="7">
    <location>
        <begin position="242"/>
        <end position="292"/>
    </location>
</feature>
<accession>A0ABR3Q9K7</accession>
<evidence type="ECO:0000256" key="2">
    <source>
        <dbReference type="ARBA" id="ARBA00022730"/>
    </source>
</evidence>
<dbReference type="InterPro" id="IPR022801">
    <property type="entry name" value="Ribosomal_uS4"/>
</dbReference>